<comment type="caution">
    <text evidence="1">The sequence shown here is derived from an EMBL/GenBank/DDBJ whole genome shotgun (WGS) entry which is preliminary data.</text>
</comment>
<evidence type="ECO:0000313" key="2">
    <source>
        <dbReference type="Proteomes" id="UP000214646"/>
    </source>
</evidence>
<sequence>MRLPVAARTDDFTAALLRSGLHVTDDPSLMELVAAVSGAIDTKAQRAGRSELGEMAQMAAVETLTEVIGSRLNTLFGPSPEQVQAEVAKLRTNIQFGLFAKDFFARFVFKTLTFFLSRTLPDHVGEGRRFSTLAEQAAFTAALDAHCREAAKVVEAYSGDWLMKHNYEADGRISREEVAGFTSYAMTKLVAELRLGVPSDAA</sequence>
<name>A0A225DRJ5_9BACT</name>
<dbReference type="Proteomes" id="UP000214646">
    <property type="component" value="Unassembled WGS sequence"/>
</dbReference>
<gene>
    <name evidence="1" type="ORF">FRUB_03621</name>
</gene>
<dbReference type="EMBL" id="NIDE01000004">
    <property type="protein sequence ID" value="OWK44022.1"/>
    <property type="molecule type" value="Genomic_DNA"/>
</dbReference>
<protein>
    <submittedName>
        <fullName evidence="1">Uncharacterized protein</fullName>
    </submittedName>
</protein>
<organism evidence="1 2">
    <name type="scientific">Fimbriiglobus ruber</name>
    <dbReference type="NCBI Taxonomy" id="1908690"/>
    <lineage>
        <taxon>Bacteria</taxon>
        <taxon>Pseudomonadati</taxon>
        <taxon>Planctomycetota</taxon>
        <taxon>Planctomycetia</taxon>
        <taxon>Gemmatales</taxon>
        <taxon>Gemmataceae</taxon>
        <taxon>Fimbriiglobus</taxon>
    </lineage>
</organism>
<keyword evidence="2" id="KW-1185">Reference proteome</keyword>
<dbReference type="AlphaFoldDB" id="A0A225DRJ5"/>
<proteinExistence type="predicted"/>
<evidence type="ECO:0000313" key="1">
    <source>
        <dbReference type="EMBL" id="OWK44022.1"/>
    </source>
</evidence>
<accession>A0A225DRJ5</accession>
<reference evidence="2" key="1">
    <citation type="submission" date="2017-06" db="EMBL/GenBank/DDBJ databases">
        <title>Genome analysis of Fimbriiglobus ruber SP5, the first member of the order Planctomycetales with confirmed chitinolytic capability.</title>
        <authorList>
            <person name="Ravin N.V."/>
            <person name="Rakitin A.L."/>
            <person name="Ivanova A.A."/>
            <person name="Beletsky A.V."/>
            <person name="Kulichevskaya I.S."/>
            <person name="Mardanov A.V."/>
            <person name="Dedysh S.N."/>
        </authorList>
    </citation>
    <scope>NUCLEOTIDE SEQUENCE [LARGE SCALE GENOMIC DNA]</scope>
    <source>
        <strain evidence="2">SP5</strain>
    </source>
</reference>